<reference evidence="1" key="1">
    <citation type="journal article" date="2020" name="Nature">
        <title>Giant virus diversity and host interactions through global metagenomics.</title>
        <authorList>
            <person name="Schulz F."/>
            <person name="Roux S."/>
            <person name="Paez-Espino D."/>
            <person name="Jungbluth S."/>
            <person name="Walsh D.A."/>
            <person name="Denef V.J."/>
            <person name="McMahon K.D."/>
            <person name="Konstantinidis K.T."/>
            <person name="Eloe-Fadrosh E.A."/>
            <person name="Kyrpides N.C."/>
            <person name="Woyke T."/>
        </authorList>
    </citation>
    <scope>NUCLEOTIDE SEQUENCE</scope>
    <source>
        <strain evidence="1">GVMAG-M-3300009155-2</strain>
    </source>
</reference>
<sequence length="116" mass="13428">MSQHSIMFINKTQIPLNLETWQPVKNGLSISHMKSILVKPFQNIVMESITGEWYVNTYIDDDSRLCKKLIDEGHILGEEIGKFRDHPCAQGDYVWLYSNNYEMEYSAGVVTITEIK</sequence>
<dbReference type="AlphaFoldDB" id="A0A6C0EVC2"/>
<dbReference type="EMBL" id="MN738916">
    <property type="protein sequence ID" value="QHT31225.1"/>
    <property type="molecule type" value="Genomic_DNA"/>
</dbReference>
<proteinExistence type="predicted"/>
<organism evidence="1">
    <name type="scientific">viral metagenome</name>
    <dbReference type="NCBI Taxonomy" id="1070528"/>
    <lineage>
        <taxon>unclassified sequences</taxon>
        <taxon>metagenomes</taxon>
        <taxon>organismal metagenomes</taxon>
    </lineage>
</organism>
<accession>A0A6C0EVC2</accession>
<protein>
    <submittedName>
        <fullName evidence="1">Uncharacterized protein</fullName>
    </submittedName>
</protein>
<evidence type="ECO:0000313" key="1">
    <source>
        <dbReference type="EMBL" id="QHT31225.1"/>
    </source>
</evidence>
<name>A0A6C0EVC2_9ZZZZ</name>